<dbReference type="RefSeq" id="XP_001030001.2">
    <property type="nucleotide sequence ID" value="XM_001030001.2"/>
</dbReference>
<feature type="compositionally biased region" description="Basic and acidic residues" evidence="1">
    <location>
        <begin position="1640"/>
        <end position="1653"/>
    </location>
</feature>
<keyword evidence="2" id="KW-1133">Transmembrane helix</keyword>
<feature type="transmembrane region" description="Helical" evidence="2">
    <location>
        <begin position="853"/>
        <end position="875"/>
    </location>
</feature>
<feature type="region of interest" description="Disordered" evidence="1">
    <location>
        <begin position="1780"/>
        <end position="1804"/>
    </location>
</feature>
<dbReference type="Proteomes" id="UP000009168">
    <property type="component" value="Unassembled WGS sequence"/>
</dbReference>
<accession>Q22AL8</accession>
<feature type="transmembrane region" description="Helical" evidence="2">
    <location>
        <begin position="775"/>
        <end position="797"/>
    </location>
</feature>
<feature type="region of interest" description="Disordered" evidence="1">
    <location>
        <begin position="575"/>
        <end position="602"/>
    </location>
</feature>
<evidence type="ECO:0000256" key="2">
    <source>
        <dbReference type="SAM" id="Phobius"/>
    </source>
</evidence>
<evidence type="ECO:0000313" key="4">
    <source>
        <dbReference type="Proteomes" id="UP000009168"/>
    </source>
</evidence>
<feature type="compositionally biased region" description="Polar residues" evidence="1">
    <location>
        <begin position="1654"/>
        <end position="1672"/>
    </location>
</feature>
<name>Q22AL8_TETTS</name>
<proteinExistence type="predicted"/>
<organism evidence="3 4">
    <name type="scientific">Tetrahymena thermophila (strain SB210)</name>
    <dbReference type="NCBI Taxonomy" id="312017"/>
    <lineage>
        <taxon>Eukaryota</taxon>
        <taxon>Sar</taxon>
        <taxon>Alveolata</taxon>
        <taxon>Ciliophora</taxon>
        <taxon>Intramacronucleata</taxon>
        <taxon>Oligohymenophorea</taxon>
        <taxon>Hymenostomatida</taxon>
        <taxon>Tetrahymenina</taxon>
        <taxon>Tetrahymenidae</taxon>
        <taxon>Tetrahymena</taxon>
    </lineage>
</organism>
<dbReference type="InParanoid" id="Q22AL8"/>
<feature type="transmembrane region" description="Helical" evidence="2">
    <location>
        <begin position="447"/>
        <end position="464"/>
    </location>
</feature>
<evidence type="ECO:0000313" key="3">
    <source>
        <dbReference type="EMBL" id="EAR82338.2"/>
    </source>
</evidence>
<dbReference type="EMBL" id="GG662431">
    <property type="protein sequence ID" value="EAR82338.2"/>
    <property type="molecule type" value="Genomic_DNA"/>
</dbReference>
<keyword evidence="2" id="KW-0472">Membrane</keyword>
<feature type="region of interest" description="Disordered" evidence="1">
    <location>
        <begin position="1624"/>
        <end position="1673"/>
    </location>
</feature>
<dbReference type="HOGENOM" id="CLU_235993_0_0_1"/>
<feature type="compositionally biased region" description="Low complexity" evidence="1">
    <location>
        <begin position="1780"/>
        <end position="1794"/>
    </location>
</feature>
<keyword evidence="4" id="KW-1185">Reference proteome</keyword>
<feature type="compositionally biased region" description="Polar residues" evidence="1">
    <location>
        <begin position="580"/>
        <end position="590"/>
    </location>
</feature>
<feature type="region of interest" description="Disordered" evidence="1">
    <location>
        <begin position="1578"/>
        <end position="1597"/>
    </location>
</feature>
<sequence length="1804" mass="212697">MRMLFQQTARIKIEQPYRSNYGQNKLFMFVLQNEQKINLPLNIPVLEPDQSYPPTLITYSPLDNSEALQNASLTSYQNITYQSNEIFWKSKEQIAIPYIPYMSNCKGSGQFIYLHEYIEDPNYCELQTPQNTIPIRQIEFKQIPVSDICEEIKFQCSLDEAFNDNNNFPKFYQQNKEAELFFITQNPINIDTDLTGENSIKSLSLIPIVTKNIVPSSTLPKTITLEINYYQVDKYTKKIITAEMSFGSFIEESSNSSSSNFQFNFILSFHSMSHSELAIAFALEWQKKLNSVRHYIKLYQPILSGVILGVSFSFLVQSIASIAMLGGFWGYSIAPCEMPTTDSVCETSILEVLNSTTITQYIRRGRLGYTLIVIGIYGCIRITGVFFPSSTQDRINKNVDDCIKDSSGQQQKLLKTLNKLKERDKMMVTEFYDGNIWQERIWKRGQYLYMSIIVWTIMLIILHLSFSAFYAQNIWLFTALLKITQIFIQESLKVYMENELLTSSFNCVIATTLIVSGLGALDFYEYLFTYFVSLGISTFEKTNQVILVHHVSHRAFKFVKIFKKWIQKQFQYETNEDESTQSQNNDNFGNTIDDETDNQNKKLDDNSEVLLSERYEESMDTYDANFDQQSFKTYGQLHLQDLKTENNENMFSSTKKRINFADIQQVNELIQQAQTEEDQQQINQNESFDEFEDKFQRFLDHKITKSFMKSHPENEKQKTQEQEYKENGSQIIKVYTDFCNCSLTMLQAPFQIVQMWMFYDASQTFIRWRIKKAGLVFYLLFNVSNIPFQIVMDILLLKSVEQLHQLYIYDYVNQVRQRYQNRKYNWKRDDENDFLKMVEKEVQYIDIWCYSSQYFFCQSLFLGSSMVVINGFLTVLANKYNFLSDEYLVTITILWIIVCFLVDTVLVYIYDHISLWKVEDKIKSKQQKLNEDVIDEIKLTEQQLIPTEHLIKDQQQLFQVTEVYTRDFNNLTADKKCLETIEDIRQHNMPNNIFSRDNIIFKQSSVQEKLIKMQQNHRFGNNAKFSKGYLEFEKKFSLLNQLPDSSQSDFERQQNFNFSHQASQKIYQILNEQNNEFSELKQLIQKNKYIKMFFLDAIGMIKQSDLRIQNYLLELFEEKETLNINLEMKFVQIADKYRKQDPEPYKKLQKWLNIRESIKKSVVLKNKILKLKELMPKLENNEYKNEQFKINFLNVNKKWFQKNIKLLFEDLMKGDSKNQLKKNRQLILSGFKSIYGKLKLNRFKGDQISNEQKVESSIKWFETNSQKTSFKNAAMIVRYWLLRSRVQTLAEKCVSAYMLQGEGRCCIYCKSSQSITKQIQNSNIEDLFLKFYKRECRKYRQYLNVFQIVNGITKQKGKLISHGSSRRQTKKFDDFLPLDNFQDSIIEHQTEQKSYFLSRQQKFIESWQEYFFLNAKFIYVCLKCNDIAQNEYLQIVSKFRKWSVQMHLLEINSQRNNIIKEKDEESEGQLNNSYQINSSLLISNFALHKESYSKDELTPKNNEQVGQQFITDSIFHPINPQQNKYQNTVQAENQVIKEENNEDQSQADRTNYIDQEFFSPQPQRKKSSINSMLSLRVTKSSTKPQYPQSNNQSPYKLSQLGINNSQKLENQPLIQLDIKHEGINSQNYDSEKQGILQPETNKDQKDCIDDQKTSRSAKSIQKTHPEPSQNNLDDIKLKDNTIIDQQIQLINKNLEMSQNRSFRLVQTEKQKVLKDQEQDFLQVINSEQLQKSGSQINFSEFSPGVINLNKKFINIFQENNQNESKFNQNNEVQSLKQYNEYSQNQEESSSYSSEKSLDKNIDGF</sequence>
<feature type="transmembrane region" description="Helical" evidence="2">
    <location>
        <begin position="367"/>
        <end position="387"/>
    </location>
</feature>
<reference evidence="4" key="1">
    <citation type="journal article" date="2006" name="PLoS Biol.">
        <title>Macronuclear genome sequence of the ciliate Tetrahymena thermophila, a model eukaryote.</title>
        <authorList>
            <person name="Eisen J.A."/>
            <person name="Coyne R.S."/>
            <person name="Wu M."/>
            <person name="Wu D."/>
            <person name="Thiagarajan M."/>
            <person name="Wortman J.R."/>
            <person name="Badger J.H."/>
            <person name="Ren Q."/>
            <person name="Amedeo P."/>
            <person name="Jones K.M."/>
            <person name="Tallon L.J."/>
            <person name="Delcher A.L."/>
            <person name="Salzberg S.L."/>
            <person name="Silva J.C."/>
            <person name="Haas B.J."/>
            <person name="Majoros W.H."/>
            <person name="Farzad M."/>
            <person name="Carlton J.M."/>
            <person name="Smith R.K. Jr."/>
            <person name="Garg J."/>
            <person name="Pearlman R.E."/>
            <person name="Karrer K.M."/>
            <person name="Sun L."/>
            <person name="Manning G."/>
            <person name="Elde N.C."/>
            <person name="Turkewitz A.P."/>
            <person name="Asai D.J."/>
            <person name="Wilkes D.E."/>
            <person name="Wang Y."/>
            <person name="Cai H."/>
            <person name="Collins K."/>
            <person name="Stewart B.A."/>
            <person name="Lee S.R."/>
            <person name="Wilamowska K."/>
            <person name="Weinberg Z."/>
            <person name="Ruzzo W.L."/>
            <person name="Wloga D."/>
            <person name="Gaertig J."/>
            <person name="Frankel J."/>
            <person name="Tsao C.-C."/>
            <person name="Gorovsky M.A."/>
            <person name="Keeling P.J."/>
            <person name="Waller R.F."/>
            <person name="Patron N.J."/>
            <person name="Cherry J.M."/>
            <person name="Stover N.A."/>
            <person name="Krieger C.J."/>
            <person name="del Toro C."/>
            <person name="Ryder H.F."/>
            <person name="Williamson S.C."/>
            <person name="Barbeau R.A."/>
            <person name="Hamilton E.P."/>
            <person name="Orias E."/>
        </authorList>
    </citation>
    <scope>NUCLEOTIDE SEQUENCE [LARGE SCALE GENOMIC DNA]</scope>
    <source>
        <strain evidence="4">SB210</strain>
    </source>
</reference>
<dbReference type="KEGG" id="tet:TTHERM_01193580"/>
<dbReference type="GeneID" id="7836956"/>
<feature type="transmembrane region" description="Helical" evidence="2">
    <location>
        <begin position="302"/>
        <end position="329"/>
    </location>
</feature>
<feature type="transmembrane region" description="Helical" evidence="2">
    <location>
        <begin position="887"/>
        <end position="910"/>
    </location>
</feature>
<feature type="compositionally biased region" description="Basic and acidic residues" evidence="1">
    <location>
        <begin position="1795"/>
        <end position="1804"/>
    </location>
</feature>
<dbReference type="STRING" id="312017.Q22AL8"/>
<gene>
    <name evidence="3" type="ORF">TTHERM_01193580</name>
</gene>
<protein>
    <submittedName>
        <fullName evidence="3">Transmembrane protein, putative</fullName>
    </submittedName>
</protein>
<keyword evidence="2 3" id="KW-0812">Transmembrane</keyword>
<evidence type="ECO:0000256" key="1">
    <source>
        <dbReference type="SAM" id="MobiDB-lite"/>
    </source>
</evidence>